<comment type="caution">
    <text evidence="2">The sequence shown here is derived from an EMBL/GenBank/DDBJ whole genome shotgun (WGS) entry which is preliminary data.</text>
</comment>
<name>A0A834Y0D7_APHGI</name>
<evidence type="ECO:0000256" key="1">
    <source>
        <dbReference type="SAM" id="Coils"/>
    </source>
</evidence>
<evidence type="ECO:0000313" key="3">
    <source>
        <dbReference type="Proteomes" id="UP000639338"/>
    </source>
</evidence>
<protein>
    <submittedName>
        <fullName evidence="2">Uncharacterized protein</fullName>
    </submittedName>
</protein>
<dbReference type="AlphaFoldDB" id="A0A834Y0D7"/>
<organism evidence="2 3">
    <name type="scientific">Aphidius gifuensis</name>
    <name type="common">Parasitoid wasp</name>
    <dbReference type="NCBI Taxonomy" id="684658"/>
    <lineage>
        <taxon>Eukaryota</taxon>
        <taxon>Metazoa</taxon>
        <taxon>Ecdysozoa</taxon>
        <taxon>Arthropoda</taxon>
        <taxon>Hexapoda</taxon>
        <taxon>Insecta</taxon>
        <taxon>Pterygota</taxon>
        <taxon>Neoptera</taxon>
        <taxon>Endopterygota</taxon>
        <taxon>Hymenoptera</taxon>
        <taxon>Apocrita</taxon>
        <taxon>Ichneumonoidea</taxon>
        <taxon>Braconidae</taxon>
        <taxon>Aphidiinae</taxon>
        <taxon>Aphidius</taxon>
    </lineage>
</organism>
<evidence type="ECO:0000313" key="2">
    <source>
        <dbReference type="EMBL" id="KAF7995601.1"/>
    </source>
</evidence>
<keyword evidence="1" id="KW-0175">Coiled coil</keyword>
<gene>
    <name evidence="2" type="ORF">HCN44_006708</name>
</gene>
<proteinExistence type="predicted"/>
<reference evidence="2 3" key="1">
    <citation type="submission" date="2020-08" db="EMBL/GenBank/DDBJ databases">
        <title>Aphidius gifuensis genome sequencing and assembly.</title>
        <authorList>
            <person name="Du Z."/>
        </authorList>
    </citation>
    <scope>NUCLEOTIDE SEQUENCE [LARGE SCALE GENOMIC DNA]</scope>
    <source>
        <strain evidence="2">YNYX2018</strain>
        <tissue evidence="2">Adults</tissue>
    </source>
</reference>
<keyword evidence="3" id="KW-1185">Reference proteome</keyword>
<sequence>MIVYKNDTEELKKIIIHGEKSTDDSSSITTCQSGQSFQSRLKHLFEDLHVKETDLKKSHSQMQCAEKLLNFIELNKTNNVDRYKNLLAGLRNDFEKTENEVKFLQNEITNLSRRREILKNDVSKQQEDYQKMLSAFKKELENTEDSSCKIFKNKFHKNNLLKFTLFFFSQDHLIRNFENSMTKDIPIAKLLPNLVQDQIKI</sequence>
<accession>A0A834Y0D7</accession>
<dbReference type="OrthoDB" id="7634477at2759"/>
<dbReference type="Proteomes" id="UP000639338">
    <property type="component" value="Unassembled WGS sequence"/>
</dbReference>
<feature type="coiled-coil region" evidence="1">
    <location>
        <begin position="80"/>
        <end position="146"/>
    </location>
</feature>
<dbReference type="EMBL" id="JACMRX010000002">
    <property type="protein sequence ID" value="KAF7995601.1"/>
    <property type="molecule type" value="Genomic_DNA"/>
</dbReference>